<sequence length="406" mass="46615">MAQRFLFEVGLCQFVHRTNKLLFGRKFNISATMPLPIFFRQHCFSHAAMASESPLKKKNKVIGDELAYFDALFPQLVKELTDDVSSPEILDAVNWFREVYISRVPHGKKNRGLAVVKSYRCLVKPEELTEENLTIARVLGWCVELLQAYFLVSDDIMDSSETRRGRPCWYKKENVGSIAINDAIYLETCIYALLKKYLRGRPCYIDIIDLFHETTSRTVHGQCLDVCTASPVEKRVNLSRFTTQRYSAIVKYKTAFYSFHLPVALALHLAGICDEASHSIAQKILLEMGHFFQVQDDFLDCYGDPAVTGKIGSDIEDNKCSWLVVQALAKATAEQKQMLQNDYGKTDAACLARVKDLYEELQLKQAYADYEEQSYRTIISLIEHECTTLPRQIFLDFAHMIYKREK</sequence>
<dbReference type="InterPro" id="IPR039702">
    <property type="entry name" value="FPS1-like"/>
</dbReference>
<dbReference type="Gene3D" id="1.10.600.10">
    <property type="entry name" value="Farnesyl Diphosphate Synthase"/>
    <property type="match status" value="1"/>
</dbReference>
<proteinExistence type="inferred from homology"/>
<dbReference type="CDD" id="cd00685">
    <property type="entry name" value="Trans_IPPS_HT"/>
    <property type="match status" value="1"/>
</dbReference>
<dbReference type="SFLD" id="SFLDG01017">
    <property type="entry name" value="Polyprenyl_Transferase_Like"/>
    <property type="match status" value="1"/>
</dbReference>
<comment type="similarity">
    <text evidence="7">Belongs to the FPP/GGPP synthase family.</text>
</comment>
<dbReference type="InterPro" id="IPR008949">
    <property type="entry name" value="Isoprenoid_synthase_dom_sf"/>
</dbReference>
<organism evidence="8 9">
    <name type="scientific">Priapulus caudatus</name>
    <name type="common">Priapulid worm</name>
    <dbReference type="NCBI Taxonomy" id="37621"/>
    <lineage>
        <taxon>Eukaryota</taxon>
        <taxon>Metazoa</taxon>
        <taxon>Ecdysozoa</taxon>
        <taxon>Scalidophora</taxon>
        <taxon>Priapulida</taxon>
        <taxon>Priapulimorpha</taxon>
        <taxon>Priapulimorphida</taxon>
        <taxon>Priapulidae</taxon>
        <taxon>Priapulus</taxon>
    </lineage>
</organism>
<evidence type="ECO:0000256" key="4">
    <source>
        <dbReference type="ARBA" id="ARBA00022842"/>
    </source>
</evidence>
<gene>
    <name evidence="9" type="primary">LOC106806372</name>
</gene>
<evidence type="ECO:0000256" key="2">
    <source>
        <dbReference type="ARBA" id="ARBA00022679"/>
    </source>
</evidence>
<dbReference type="PANTHER" id="PTHR11525">
    <property type="entry name" value="FARNESYL-PYROPHOSPHATE SYNTHETASE"/>
    <property type="match status" value="1"/>
</dbReference>
<keyword evidence="4" id="KW-0460">Magnesium</keyword>
<accession>A0ABM1DV10</accession>
<dbReference type="PROSITE" id="PS00444">
    <property type="entry name" value="POLYPRENYL_SYNTHASE_2"/>
    <property type="match status" value="1"/>
</dbReference>
<comment type="cofactor">
    <cofactor evidence="1">
        <name>Mg(2+)</name>
        <dbReference type="ChEBI" id="CHEBI:18420"/>
    </cofactor>
</comment>
<dbReference type="Pfam" id="PF00348">
    <property type="entry name" value="polyprenyl_synt"/>
    <property type="match status" value="1"/>
</dbReference>
<reference evidence="9" key="1">
    <citation type="submission" date="2025-08" db="UniProtKB">
        <authorList>
            <consortium name="RefSeq"/>
        </authorList>
    </citation>
    <scope>IDENTIFICATION</scope>
</reference>
<evidence type="ECO:0000256" key="3">
    <source>
        <dbReference type="ARBA" id="ARBA00022723"/>
    </source>
</evidence>
<keyword evidence="3" id="KW-0479">Metal-binding</keyword>
<dbReference type="InterPro" id="IPR000092">
    <property type="entry name" value="Polyprenyl_synt"/>
</dbReference>
<evidence type="ECO:0000313" key="8">
    <source>
        <dbReference type="Proteomes" id="UP000695022"/>
    </source>
</evidence>
<evidence type="ECO:0000256" key="6">
    <source>
        <dbReference type="ARBA" id="ARBA00034546"/>
    </source>
</evidence>
<evidence type="ECO:0000313" key="9">
    <source>
        <dbReference type="RefSeq" id="XP_014663781.1"/>
    </source>
</evidence>
<dbReference type="GeneID" id="106806372"/>
<evidence type="ECO:0000256" key="5">
    <source>
        <dbReference type="ARBA" id="ARBA00033740"/>
    </source>
</evidence>
<keyword evidence="2 7" id="KW-0808">Transferase</keyword>
<dbReference type="RefSeq" id="XP_014663781.1">
    <property type="nucleotide sequence ID" value="XM_014808295.1"/>
</dbReference>
<keyword evidence="8" id="KW-1185">Reference proteome</keyword>
<dbReference type="InterPro" id="IPR033749">
    <property type="entry name" value="Polyprenyl_synt_CS"/>
</dbReference>
<evidence type="ECO:0000256" key="1">
    <source>
        <dbReference type="ARBA" id="ARBA00001946"/>
    </source>
</evidence>
<protein>
    <recommendedName>
        <fullName evidence="6">Farnesyl pyrophosphate synthase</fullName>
    </recommendedName>
</protein>
<name>A0ABM1DV10_PRICU</name>
<dbReference type="PANTHER" id="PTHR11525:SF0">
    <property type="entry name" value="FARNESYL PYROPHOSPHATE SYNTHASE"/>
    <property type="match status" value="1"/>
</dbReference>
<evidence type="ECO:0000256" key="7">
    <source>
        <dbReference type="RuleBase" id="RU004466"/>
    </source>
</evidence>
<dbReference type="SFLD" id="SFLDS00005">
    <property type="entry name" value="Isoprenoid_Synthase_Type_I"/>
    <property type="match status" value="1"/>
</dbReference>
<dbReference type="PROSITE" id="PS00723">
    <property type="entry name" value="POLYPRENYL_SYNTHASE_1"/>
    <property type="match status" value="1"/>
</dbReference>
<dbReference type="Proteomes" id="UP000695022">
    <property type="component" value="Unplaced"/>
</dbReference>
<comment type="pathway">
    <text evidence="5">Pheromone biosynthesis.</text>
</comment>
<dbReference type="SUPFAM" id="SSF48576">
    <property type="entry name" value="Terpenoid synthases"/>
    <property type="match status" value="1"/>
</dbReference>